<accession>A0A179V0K0</accession>
<feature type="transmembrane region" description="Helical" evidence="2">
    <location>
        <begin position="41"/>
        <end position="64"/>
    </location>
</feature>
<gene>
    <name evidence="3" type="ORF">BDBG_17924</name>
</gene>
<keyword evidence="2" id="KW-0472">Membrane</keyword>
<keyword evidence="4" id="KW-1185">Reference proteome</keyword>
<evidence type="ECO:0000313" key="4">
    <source>
        <dbReference type="Proteomes" id="UP000002038"/>
    </source>
</evidence>
<dbReference type="RefSeq" id="XP_031581137.1">
    <property type="nucleotide sequence ID" value="XM_031725542.1"/>
</dbReference>
<dbReference type="KEGG" id="bgh:BDBG_17924"/>
<keyword evidence="2" id="KW-0812">Transmembrane</keyword>
<evidence type="ECO:0000256" key="1">
    <source>
        <dbReference type="SAM" id="MobiDB-lite"/>
    </source>
</evidence>
<feature type="region of interest" description="Disordered" evidence="1">
    <location>
        <begin position="1"/>
        <end position="20"/>
    </location>
</feature>
<dbReference type="VEuPathDB" id="FungiDB:BDBG_17924"/>
<dbReference type="OrthoDB" id="4190898at2759"/>
<dbReference type="GeneID" id="42529456"/>
<name>A0A179V0K0_BLAGS</name>
<organism evidence="3 4">
    <name type="scientific">Blastomyces gilchristii (strain SLH14081)</name>
    <name type="common">Blastomyces dermatitidis</name>
    <dbReference type="NCBI Taxonomy" id="559298"/>
    <lineage>
        <taxon>Eukaryota</taxon>
        <taxon>Fungi</taxon>
        <taxon>Dikarya</taxon>
        <taxon>Ascomycota</taxon>
        <taxon>Pezizomycotina</taxon>
        <taxon>Eurotiomycetes</taxon>
        <taxon>Eurotiomycetidae</taxon>
        <taxon>Onygenales</taxon>
        <taxon>Ajellomycetaceae</taxon>
        <taxon>Blastomyces</taxon>
    </lineage>
</organism>
<dbReference type="EMBL" id="GG657479">
    <property type="protein sequence ID" value="OAT13835.1"/>
    <property type="molecule type" value="Genomic_DNA"/>
</dbReference>
<reference evidence="4" key="1">
    <citation type="journal article" date="2015" name="PLoS Genet.">
        <title>The dynamic genome and transcriptome of the human fungal pathogen Blastomyces and close relative Emmonsia.</title>
        <authorList>
            <person name="Munoz J.F."/>
            <person name="Gauthier G.M."/>
            <person name="Desjardins C.A."/>
            <person name="Gallo J.E."/>
            <person name="Holder J."/>
            <person name="Sullivan T.D."/>
            <person name="Marty A.J."/>
            <person name="Carmen J.C."/>
            <person name="Chen Z."/>
            <person name="Ding L."/>
            <person name="Gujja S."/>
            <person name="Magrini V."/>
            <person name="Misas E."/>
            <person name="Mitreva M."/>
            <person name="Priest M."/>
            <person name="Saif S."/>
            <person name="Whiston E.A."/>
            <person name="Young S."/>
            <person name="Zeng Q."/>
            <person name="Goldman W.E."/>
            <person name="Mardis E.R."/>
            <person name="Taylor J.W."/>
            <person name="McEwen J.G."/>
            <person name="Clay O.K."/>
            <person name="Klein B.S."/>
            <person name="Cuomo C.A."/>
        </authorList>
    </citation>
    <scope>NUCLEOTIDE SEQUENCE [LARGE SCALE GENOMIC DNA]</scope>
    <source>
        <strain evidence="4">SLH14081</strain>
    </source>
</reference>
<proteinExistence type="predicted"/>
<sequence length="90" mass="10089">MAVRKAGDRLNTDASAGRRDNTSLQDTATITAAVREVEEDVIIRAVLLQLIDIIFTFNLAFLTVMKTAATSQRCLLTRKCQNKFFIILQE</sequence>
<keyword evidence="2" id="KW-1133">Transmembrane helix</keyword>
<dbReference type="Proteomes" id="UP000002038">
    <property type="component" value="Unassembled WGS sequence"/>
</dbReference>
<evidence type="ECO:0000313" key="3">
    <source>
        <dbReference type="EMBL" id="OAT13835.1"/>
    </source>
</evidence>
<protein>
    <submittedName>
        <fullName evidence="3">Uncharacterized protein</fullName>
    </submittedName>
</protein>
<evidence type="ECO:0000256" key="2">
    <source>
        <dbReference type="SAM" id="Phobius"/>
    </source>
</evidence>
<dbReference type="AlphaFoldDB" id="A0A179V0K0"/>